<keyword evidence="3" id="KW-0067">ATP-binding</keyword>
<sequence>MDQIVERANGNPVSDEGGRLYVPTGATLLNLALSDRIDGGFLAGKIINIIGDSSSGKTFLSFSLLGEVSLLSMFGGHRLIYDDAESANEFDLVRLFGQNIAERIEPPARNEDGEPVNSRTIQDFQANVLSCLKRSPCVYVLDSLDALTSDEEMRHAEKQDKARAKGEKGPGTYGMEKAKHASILLRLIASEVKKTKSLVVIISQTRDNIDPMSFQRKTRAGGKALTFYASYEIWTAVERKIHVKVGEKSRTIGVVCKAKISKNKATGKVREVSFPIYYDYGVDDIGSCVDFLVSEKAWIKSGTGKIDAGTLRISATRDKLIRAIEDKDSFVYKMKKEVAAVWKGIEDSLRLDRKPKYERS</sequence>
<dbReference type="GO" id="GO:0006310">
    <property type="term" value="P:DNA recombination"/>
    <property type="evidence" value="ECO:0007669"/>
    <property type="project" value="UniProtKB-KW"/>
</dbReference>
<dbReference type="InterPro" id="IPR049428">
    <property type="entry name" value="RecA-like_N"/>
</dbReference>
<dbReference type="PROSITE" id="PS50163">
    <property type="entry name" value="RECA_3"/>
    <property type="match status" value="1"/>
</dbReference>
<reference evidence="7" key="1">
    <citation type="submission" date="2020-03" db="EMBL/GenBank/DDBJ databases">
        <title>The deep terrestrial virosphere.</title>
        <authorList>
            <person name="Holmfeldt K."/>
            <person name="Nilsson E."/>
            <person name="Simone D."/>
            <person name="Lopez-Fernandez M."/>
            <person name="Wu X."/>
            <person name="de Brujin I."/>
            <person name="Lundin D."/>
            <person name="Andersson A."/>
            <person name="Bertilsson S."/>
            <person name="Dopson M."/>
        </authorList>
    </citation>
    <scope>NUCLEOTIDE SEQUENCE</scope>
    <source>
        <strain evidence="7">MM415A01570</strain>
    </source>
</reference>
<dbReference type="PANTHER" id="PTHR45900:SF1">
    <property type="entry name" value="MITOCHONDRIAL DNA REPAIR PROTEIN RECA HOMOLOG-RELATED"/>
    <property type="match status" value="1"/>
</dbReference>
<evidence type="ECO:0000256" key="3">
    <source>
        <dbReference type="ARBA" id="ARBA00022840"/>
    </source>
</evidence>
<protein>
    <submittedName>
        <fullName evidence="7">Putative RecA</fullName>
    </submittedName>
</protein>
<comment type="similarity">
    <text evidence="1">Belongs to the RecA family.</text>
</comment>
<evidence type="ECO:0000313" key="7">
    <source>
        <dbReference type="EMBL" id="QJA76157.1"/>
    </source>
</evidence>
<feature type="compositionally biased region" description="Basic and acidic residues" evidence="5">
    <location>
        <begin position="151"/>
        <end position="168"/>
    </location>
</feature>
<dbReference type="EMBL" id="MT142208">
    <property type="protein sequence ID" value="QJA76157.1"/>
    <property type="molecule type" value="Genomic_DNA"/>
</dbReference>
<evidence type="ECO:0000256" key="1">
    <source>
        <dbReference type="ARBA" id="ARBA00009391"/>
    </source>
</evidence>
<evidence type="ECO:0000259" key="6">
    <source>
        <dbReference type="PROSITE" id="PS50163"/>
    </source>
</evidence>
<evidence type="ECO:0000256" key="5">
    <source>
        <dbReference type="SAM" id="MobiDB-lite"/>
    </source>
</evidence>
<evidence type="ECO:0000256" key="4">
    <source>
        <dbReference type="ARBA" id="ARBA00023172"/>
    </source>
</evidence>
<dbReference type="AlphaFoldDB" id="A0A6M3K5E8"/>
<name>A0A6M3K5E8_9ZZZZ</name>
<proteinExistence type="inferred from homology"/>
<evidence type="ECO:0000256" key="2">
    <source>
        <dbReference type="ARBA" id="ARBA00022741"/>
    </source>
</evidence>
<dbReference type="InterPro" id="IPR020587">
    <property type="entry name" value="RecA_monomer-monomer_interface"/>
</dbReference>
<dbReference type="GO" id="GO:0005829">
    <property type="term" value="C:cytosol"/>
    <property type="evidence" value="ECO:0007669"/>
    <property type="project" value="TreeGrafter"/>
</dbReference>
<dbReference type="InterPro" id="IPR027417">
    <property type="entry name" value="P-loop_NTPase"/>
</dbReference>
<dbReference type="GO" id="GO:0005524">
    <property type="term" value="F:ATP binding"/>
    <property type="evidence" value="ECO:0007669"/>
    <property type="project" value="UniProtKB-KW"/>
</dbReference>
<dbReference type="SUPFAM" id="SSF52540">
    <property type="entry name" value="P-loop containing nucleoside triphosphate hydrolases"/>
    <property type="match status" value="1"/>
</dbReference>
<dbReference type="PANTHER" id="PTHR45900">
    <property type="entry name" value="RECA"/>
    <property type="match status" value="1"/>
</dbReference>
<dbReference type="PRINTS" id="PR00142">
    <property type="entry name" value="RECA"/>
</dbReference>
<dbReference type="Pfam" id="PF00154">
    <property type="entry name" value="RecA_N"/>
    <property type="match status" value="1"/>
</dbReference>
<feature type="region of interest" description="Disordered" evidence="5">
    <location>
        <begin position="151"/>
        <end position="172"/>
    </location>
</feature>
<gene>
    <name evidence="7" type="ORF">MM415A01570_0004</name>
</gene>
<dbReference type="Gene3D" id="3.40.50.300">
    <property type="entry name" value="P-loop containing nucleotide triphosphate hydrolases"/>
    <property type="match status" value="1"/>
</dbReference>
<dbReference type="GO" id="GO:0008094">
    <property type="term" value="F:ATP-dependent activity, acting on DNA"/>
    <property type="evidence" value="ECO:0007669"/>
    <property type="project" value="InterPro"/>
</dbReference>
<organism evidence="7">
    <name type="scientific">viral metagenome</name>
    <dbReference type="NCBI Taxonomy" id="1070528"/>
    <lineage>
        <taxon>unclassified sequences</taxon>
        <taxon>metagenomes</taxon>
        <taxon>organismal metagenomes</taxon>
    </lineage>
</organism>
<dbReference type="GO" id="GO:0003697">
    <property type="term" value="F:single-stranded DNA binding"/>
    <property type="evidence" value="ECO:0007669"/>
    <property type="project" value="InterPro"/>
</dbReference>
<dbReference type="GO" id="GO:0006281">
    <property type="term" value="P:DNA repair"/>
    <property type="evidence" value="ECO:0007669"/>
    <property type="project" value="InterPro"/>
</dbReference>
<keyword evidence="2" id="KW-0547">Nucleotide-binding</keyword>
<accession>A0A6M3K5E8</accession>
<dbReference type="InterPro" id="IPR013765">
    <property type="entry name" value="DNA_recomb/repair_RecA"/>
</dbReference>
<feature type="domain" description="RecA family profile 2" evidence="6">
    <location>
        <begin position="217"/>
        <end position="287"/>
    </location>
</feature>
<keyword evidence="4" id="KW-0233">DNA recombination</keyword>